<dbReference type="Proteomes" id="UP000272942">
    <property type="component" value="Unassembled WGS sequence"/>
</dbReference>
<evidence type="ECO:0000313" key="1">
    <source>
        <dbReference type="EMBL" id="VDP89018.1"/>
    </source>
</evidence>
<reference evidence="1 2" key="2">
    <citation type="submission" date="2018-11" db="EMBL/GenBank/DDBJ databases">
        <authorList>
            <consortium name="Pathogen Informatics"/>
        </authorList>
    </citation>
    <scope>NUCLEOTIDE SEQUENCE [LARGE SCALE GENOMIC DNA]</scope>
    <source>
        <strain evidence="1 2">Egypt</strain>
    </source>
</reference>
<evidence type="ECO:0000313" key="3">
    <source>
        <dbReference type="WBParaSite" id="ECPE_0001187101-mRNA-1"/>
    </source>
</evidence>
<dbReference type="AlphaFoldDB" id="A0A183AY01"/>
<gene>
    <name evidence="1" type="ORF">ECPE_LOCUS11836</name>
</gene>
<accession>A0A183AY01</accession>
<dbReference type="EMBL" id="UZAN01051621">
    <property type="protein sequence ID" value="VDP89018.1"/>
    <property type="molecule type" value="Genomic_DNA"/>
</dbReference>
<reference evidence="3" key="1">
    <citation type="submission" date="2016-06" db="UniProtKB">
        <authorList>
            <consortium name="WormBaseParasite"/>
        </authorList>
    </citation>
    <scope>IDENTIFICATION</scope>
</reference>
<organism evidence="3">
    <name type="scientific">Echinostoma caproni</name>
    <dbReference type="NCBI Taxonomy" id="27848"/>
    <lineage>
        <taxon>Eukaryota</taxon>
        <taxon>Metazoa</taxon>
        <taxon>Spiralia</taxon>
        <taxon>Lophotrochozoa</taxon>
        <taxon>Platyhelminthes</taxon>
        <taxon>Trematoda</taxon>
        <taxon>Digenea</taxon>
        <taxon>Plagiorchiida</taxon>
        <taxon>Echinostomata</taxon>
        <taxon>Echinostomatoidea</taxon>
        <taxon>Echinostomatidae</taxon>
        <taxon>Echinostoma</taxon>
    </lineage>
</organism>
<keyword evidence="2" id="KW-1185">Reference proteome</keyword>
<name>A0A183AY01_9TREM</name>
<protein>
    <submittedName>
        <fullName evidence="3">MBF1 domain-containing protein</fullName>
    </submittedName>
</protein>
<evidence type="ECO:0000313" key="2">
    <source>
        <dbReference type="Proteomes" id="UP000272942"/>
    </source>
</evidence>
<proteinExistence type="predicted"/>
<sequence>MYIEVLTAKETRRQHTNLDARLAGATICPVTTELKNPATADKLGQRNALQSKHNENTEFGVQGAGHILARTKSPVT</sequence>
<dbReference type="WBParaSite" id="ECPE_0001187101-mRNA-1">
    <property type="protein sequence ID" value="ECPE_0001187101-mRNA-1"/>
    <property type="gene ID" value="ECPE_0001187101"/>
</dbReference>